<sequence length="267" mass="30740">MSNFTSQGVIAGSFQINGVSYYEIFDVELGYLFANFEDTDLMVSTETWVKYEVIKVRNGIRNMQYQAKKVEYMEENRNSSSPATNVFRNDNKHNFNVRESINYFQFDTNGNYLTFKGWVKYFEGAGQRKTGYYHEYYGFIEVAGDELRKLREFKINDLEVKMKLKPYAEYMRNRGQSPWIVIHYMNKGESHGLGGFLSVSGLNRRGPGGRPLPKDQVLIPPDSLRPMHEVRNSSQPSSSNNWQSNNNNSAKNQGQNVGFGAIFGKNF</sequence>
<keyword evidence="3" id="KW-1185">Reference proteome</keyword>
<evidence type="ECO:0000256" key="1">
    <source>
        <dbReference type="SAM" id="MobiDB-lite"/>
    </source>
</evidence>
<dbReference type="OrthoDB" id="5873028at2759"/>
<dbReference type="EMBL" id="CANHGI010000004">
    <property type="protein sequence ID" value="CAI5449371.1"/>
    <property type="molecule type" value="Genomic_DNA"/>
</dbReference>
<comment type="caution">
    <text evidence="2">The sequence shown here is derived from an EMBL/GenBank/DDBJ whole genome shotgun (WGS) entry which is preliminary data.</text>
</comment>
<reference evidence="2" key="1">
    <citation type="submission" date="2022-11" db="EMBL/GenBank/DDBJ databases">
        <authorList>
            <person name="Kikuchi T."/>
        </authorList>
    </citation>
    <scope>NUCLEOTIDE SEQUENCE</scope>
    <source>
        <strain evidence="2">PS1010</strain>
    </source>
</reference>
<evidence type="ECO:0000313" key="3">
    <source>
        <dbReference type="Proteomes" id="UP001152747"/>
    </source>
</evidence>
<evidence type="ECO:0000313" key="2">
    <source>
        <dbReference type="EMBL" id="CAI5449371.1"/>
    </source>
</evidence>
<protein>
    <submittedName>
        <fullName evidence="2">Uncharacterized protein</fullName>
    </submittedName>
</protein>
<feature type="compositionally biased region" description="Low complexity" evidence="1">
    <location>
        <begin position="232"/>
        <end position="256"/>
    </location>
</feature>
<dbReference type="AlphaFoldDB" id="A0A9P1IRE1"/>
<accession>A0A9P1IRE1</accession>
<feature type="region of interest" description="Disordered" evidence="1">
    <location>
        <begin position="204"/>
        <end position="267"/>
    </location>
</feature>
<organism evidence="2 3">
    <name type="scientific">Caenorhabditis angaria</name>
    <dbReference type="NCBI Taxonomy" id="860376"/>
    <lineage>
        <taxon>Eukaryota</taxon>
        <taxon>Metazoa</taxon>
        <taxon>Ecdysozoa</taxon>
        <taxon>Nematoda</taxon>
        <taxon>Chromadorea</taxon>
        <taxon>Rhabditida</taxon>
        <taxon>Rhabditina</taxon>
        <taxon>Rhabditomorpha</taxon>
        <taxon>Rhabditoidea</taxon>
        <taxon>Rhabditidae</taxon>
        <taxon>Peloderinae</taxon>
        <taxon>Caenorhabditis</taxon>
    </lineage>
</organism>
<gene>
    <name evidence="2" type="ORF">CAMP_LOCUS12008</name>
</gene>
<dbReference type="Proteomes" id="UP001152747">
    <property type="component" value="Unassembled WGS sequence"/>
</dbReference>
<proteinExistence type="predicted"/>
<name>A0A9P1IRE1_9PELO</name>